<accession>A0AAI9G3R5</accession>
<dbReference type="AlphaFoldDB" id="A0AAI9G3R5"/>
<dbReference type="Proteomes" id="UP001225498">
    <property type="component" value="Unassembled WGS sequence"/>
</dbReference>
<evidence type="ECO:0000313" key="3">
    <source>
        <dbReference type="Proteomes" id="UP001225498"/>
    </source>
</evidence>
<evidence type="ECO:0000256" key="1">
    <source>
        <dbReference type="SAM" id="Phobius"/>
    </source>
</evidence>
<feature type="transmembrane region" description="Helical" evidence="1">
    <location>
        <begin position="12"/>
        <end position="35"/>
    </location>
</feature>
<protein>
    <recommendedName>
        <fullName evidence="4">Transmembrane protein</fullName>
    </recommendedName>
</protein>
<keyword evidence="1" id="KW-0472">Membrane</keyword>
<comment type="caution">
    <text evidence="2">The sequence shown here is derived from an EMBL/GenBank/DDBJ whole genome shotgun (WGS) entry which is preliminary data.</text>
</comment>
<dbReference type="RefSeq" id="WP_099491351.1">
    <property type="nucleotide sequence ID" value="NZ_JAOCKA010000029.1"/>
</dbReference>
<keyword evidence="1" id="KW-0812">Transmembrane</keyword>
<evidence type="ECO:0000313" key="2">
    <source>
        <dbReference type="EMBL" id="EKZ1925811.1"/>
    </source>
</evidence>
<dbReference type="EMBL" id="ABLTIR010000010">
    <property type="protein sequence ID" value="EKZ1925811.1"/>
    <property type="molecule type" value="Genomic_DNA"/>
</dbReference>
<reference evidence="2" key="1">
    <citation type="submission" date="2023-08" db="EMBL/GenBank/DDBJ databases">
        <authorList>
            <consortium name="Clinical and Environmental Microbiology Branch: Whole genome sequencing antimicrobial resistance pathogens in the healthcare setting"/>
        </authorList>
    </citation>
    <scope>NUCLEOTIDE SEQUENCE</scope>
    <source>
        <strain evidence="2">2023CJ-00293</strain>
    </source>
</reference>
<keyword evidence="1" id="KW-1133">Transmembrane helix</keyword>
<organism evidence="2 3">
    <name type="scientific">Stenotrophomonas maltophilia</name>
    <name type="common">Pseudomonas maltophilia</name>
    <name type="synonym">Xanthomonas maltophilia</name>
    <dbReference type="NCBI Taxonomy" id="40324"/>
    <lineage>
        <taxon>Bacteria</taxon>
        <taxon>Pseudomonadati</taxon>
        <taxon>Pseudomonadota</taxon>
        <taxon>Gammaproteobacteria</taxon>
        <taxon>Lysobacterales</taxon>
        <taxon>Lysobacteraceae</taxon>
        <taxon>Stenotrophomonas</taxon>
        <taxon>Stenotrophomonas maltophilia group</taxon>
    </lineage>
</organism>
<proteinExistence type="predicted"/>
<evidence type="ECO:0008006" key="4">
    <source>
        <dbReference type="Google" id="ProtNLM"/>
    </source>
</evidence>
<gene>
    <name evidence="2" type="ORF">REH87_000787</name>
</gene>
<sequence length="143" mass="15929">MDALSENVLIGLGTGLVTGLVTGLLSGYYAGVVISRTTRFYALMRDAQRALKKVDYMQEERRVSVRFWEPLVVGAIADDLATDRQVAAAREVRLQAKNISEAVFQGSHGQLRVKEFEGQIMEARQKIAKLRPSKRVLLPWGPL</sequence>
<name>A0AAI9G3R5_STEMA</name>